<gene>
    <name evidence="8" type="ORF">WJX74_005475</name>
</gene>
<keyword evidence="3" id="KW-0498">Mitosis</keyword>
<comment type="similarity">
    <text evidence="1">Belongs to the APC1 family.</text>
</comment>
<keyword evidence="9" id="KW-1185">Reference proteome</keyword>
<dbReference type="GO" id="GO:0070979">
    <property type="term" value="P:protein K11-linked ubiquitination"/>
    <property type="evidence" value="ECO:0007669"/>
    <property type="project" value="TreeGrafter"/>
</dbReference>
<proteinExistence type="inferred from homology"/>
<feature type="region of interest" description="Disordered" evidence="5">
    <location>
        <begin position="404"/>
        <end position="448"/>
    </location>
</feature>
<dbReference type="Proteomes" id="UP001438707">
    <property type="component" value="Unassembled WGS sequence"/>
</dbReference>
<dbReference type="InterPro" id="IPR011989">
    <property type="entry name" value="ARM-like"/>
</dbReference>
<feature type="region of interest" description="Disordered" evidence="5">
    <location>
        <begin position="908"/>
        <end position="1001"/>
    </location>
</feature>
<dbReference type="InterPro" id="IPR041221">
    <property type="entry name" value="APC1_C"/>
</dbReference>
<dbReference type="InterPro" id="IPR024990">
    <property type="entry name" value="Apc1"/>
</dbReference>
<feature type="region of interest" description="Disordered" evidence="5">
    <location>
        <begin position="553"/>
        <end position="586"/>
    </location>
</feature>
<dbReference type="InterPro" id="IPR046794">
    <property type="entry name" value="Apc1_MidN"/>
</dbReference>
<reference evidence="8 9" key="1">
    <citation type="journal article" date="2024" name="Nat. Commun.">
        <title>Phylogenomics reveals the evolutionary origins of lichenization in chlorophyte algae.</title>
        <authorList>
            <person name="Puginier C."/>
            <person name="Libourel C."/>
            <person name="Otte J."/>
            <person name="Skaloud P."/>
            <person name="Haon M."/>
            <person name="Grisel S."/>
            <person name="Petersen M."/>
            <person name="Berrin J.G."/>
            <person name="Delaux P.M."/>
            <person name="Dal Grande F."/>
            <person name="Keller J."/>
        </authorList>
    </citation>
    <scope>NUCLEOTIDE SEQUENCE [LARGE SCALE GENOMIC DNA]</scope>
    <source>
        <strain evidence="8 9">SAG 2145</strain>
    </source>
</reference>
<feature type="compositionally biased region" description="Polar residues" evidence="5">
    <location>
        <begin position="1746"/>
        <end position="1760"/>
    </location>
</feature>
<dbReference type="GO" id="GO:0005680">
    <property type="term" value="C:anaphase-promoting complex"/>
    <property type="evidence" value="ECO:0007669"/>
    <property type="project" value="InterPro"/>
</dbReference>
<dbReference type="GO" id="GO:0031145">
    <property type="term" value="P:anaphase-promoting complex-dependent catabolic process"/>
    <property type="evidence" value="ECO:0007669"/>
    <property type="project" value="TreeGrafter"/>
</dbReference>
<protein>
    <recommendedName>
        <fullName evidence="10">Anaphase-promoting complex subunit 1</fullName>
    </recommendedName>
</protein>
<evidence type="ECO:0000256" key="1">
    <source>
        <dbReference type="ARBA" id="ARBA00010547"/>
    </source>
</evidence>
<evidence type="ECO:0000313" key="8">
    <source>
        <dbReference type="EMBL" id="KAK9830755.1"/>
    </source>
</evidence>
<dbReference type="GO" id="GO:0007091">
    <property type="term" value="P:metaphase/anaphase transition of mitotic cell cycle"/>
    <property type="evidence" value="ECO:0007669"/>
    <property type="project" value="TreeGrafter"/>
</dbReference>
<feature type="region of interest" description="Disordered" evidence="5">
    <location>
        <begin position="222"/>
        <end position="260"/>
    </location>
</feature>
<name>A0AAW1RB47_9CHLO</name>
<evidence type="ECO:0000259" key="7">
    <source>
        <dbReference type="Pfam" id="PF20518"/>
    </source>
</evidence>
<comment type="caution">
    <text evidence="8">The sequence shown here is derived from an EMBL/GenBank/DDBJ whole genome shotgun (WGS) entry which is preliminary data.</text>
</comment>
<evidence type="ECO:0000256" key="4">
    <source>
        <dbReference type="ARBA" id="ARBA00023306"/>
    </source>
</evidence>
<evidence type="ECO:0000256" key="5">
    <source>
        <dbReference type="SAM" id="MobiDB-lite"/>
    </source>
</evidence>
<organism evidence="8 9">
    <name type="scientific">Apatococcus lobatus</name>
    <dbReference type="NCBI Taxonomy" id="904363"/>
    <lineage>
        <taxon>Eukaryota</taxon>
        <taxon>Viridiplantae</taxon>
        <taxon>Chlorophyta</taxon>
        <taxon>core chlorophytes</taxon>
        <taxon>Trebouxiophyceae</taxon>
        <taxon>Chlorellales</taxon>
        <taxon>Chlorellaceae</taxon>
        <taxon>Apatococcus</taxon>
    </lineage>
</organism>
<dbReference type="PANTHER" id="PTHR12827:SF3">
    <property type="entry name" value="ANAPHASE-PROMOTING COMPLEX SUBUNIT 1"/>
    <property type="match status" value="1"/>
</dbReference>
<dbReference type="GO" id="GO:0060090">
    <property type="term" value="F:molecular adaptor activity"/>
    <property type="evidence" value="ECO:0007669"/>
    <property type="project" value="TreeGrafter"/>
</dbReference>
<dbReference type="Gene3D" id="1.25.10.10">
    <property type="entry name" value="Leucine-rich Repeat Variant"/>
    <property type="match status" value="2"/>
</dbReference>
<feature type="compositionally biased region" description="Polar residues" evidence="5">
    <location>
        <begin position="565"/>
        <end position="579"/>
    </location>
</feature>
<evidence type="ECO:0008006" key="10">
    <source>
        <dbReference type="Google" id="ProtNLM"/>
    </source>
</evidence>
<dbReference type="Pfam" id="PF18122">
    <property type="entry name" value="APC1_C"/>
    <property type="match status" value="1"/>
</dbReference>
<feature type="domain" description="Anaphase-promoting complex subunit 1 middle" evidence="7">
    <location>
        <begin position="801"/>
        <end position="859"/>
    </location>
</feature>
<dbReference type="EMBL" id="JALJOS010000015">
    <property type="protein sequence ID" value="KAK9830755.1"/>
    <property type="molecule type" value="Genomic_DNA"/>
</dbReference>
<feature type="compositionally biased region" description="Low complexity" evidence="5">
    <location>
        <begin position="926"/>
        <end position="937"/>
    </location>
</feature>
<sequence length="2142" mass="226314">MERAFSRVPALVLGPVKSHGTEVLSADLGDKTDVEPTSTSSSSAWFGGASRIQGDNAFDEELHVSGKRAIWSAGGVIRRQFSIAMPIKKAEWCRFKGVDGPVLCLLHEGALTCYQMGGQIESVATPSSVQNIYALPQGLLLLDPLPHILLHPLEEMQLLALPAGKSWQGDRVIWTSSETPLIVTYSQALRRLAVWQLLQGPALAAAEKLRVAAQRTRQQRAESLAASPSVASPGSRRLSLRLPDGSLSPQAFSPTPHSNPAAAAAAQTLSLLNHDYDASLQLTWQQQRPPEAAPDQVFLAADATGGLLLCLVSRHTMQLQALQITLQSHQADVARKTVAFMMPAKSAVGVVATRRTAADDSHQAIPLRDILLLHPDGRLGLYVGSQPIATVALDLAPSAAAAHSSLISREDTDASSPTGMDISPMPGMHAPGSPAADSDADMELSSPDPMSSVQSLGFALELPAECIQLMDAVGDRATAVLADGRHLRIALPFSPAGPLPRLALQALSASLAPTTMLQLSSRLLSSPGGLSGSASLEWEALAGLVLQWARSSGGSEVVPPPRLYTGQSLSSSEVEQTPAATPGGSVDSASAAAWEQLLHSEQHRNLAASGRYSWLQSSHGSPAGFEAQQPAMPTAQSRPRPEVWQALRALHAVYEDFKLHILRWQFLPSLGRLLHELSTLLAAANYADHYRRDLGLSALASTTTPFPGLEASAEAPADIHGALQACLMGEPADQWISDLATGSSSCVQRSRDLLDFFTAIGSASAAARLADFKAQGGAFAATSAGREAGQADTARSILRKAAQALVHNMVAKGWTLPDIDALPPGLALPLREAMQRCRSSLPAEWPPEACALVGRYDVAAMLAARRATPPNAVESMRSGPVRNGTPLRTFSMATPAAKFGSISPLASRLTSRLTPPGPAHPPPTADAPGLGTRRLSAGLGGGGGPMSRLGQEAARGSPATPPHAALGHVPDFAAAHTSQQQQQSQPDAARHTSSSIKRMPYTQQLQIPDLTWEADESEGATGSWKEEQDSTLEGLTSGTPRLRFSRDQRLLQVYKLLASNAPTTLKTSSAPEVSDPEMVAHQQAQLLSLASRTMALPLGRGALTLGTFHPLPTEPLAMPPLVLAGRVPEQHNAVVNLDMTTMQPPRCGGAASELTAWPEFHNGVAAGLRLSRGCAQLTRTWIVYNKPPALSYQHAGLLMGLGLTGHLSCLSATDLYRYLSQEHEATTIGVLLGMAAAKRSSADASISKMLFLHVPTRHPPTYPELELSPHVQAAAILGAGLLYMGSCQRLTAEILLEEIRRRPGTGGGEEGVSSSGGAVAQDREGYALAAGLALGLVTLGRGQDAPGLADIRMADSLRVLMTGGGDPSSGKHEAFHARGERLVGPATIFGPGIVGFDPTLGSLGTSMLPMPPNHQASLGRPTEDTLSGSGISQVVLEGNLVNLDVTSPAATLALALMFLKTNDVGVAASFVIPDTHFALDYVRPNFILLRVLARALVMWDKLLPTEAWVQQQLPRLLRGPLSKLMAATKAGAEDIDRESLAQGHMMAITGACLAMGIRYAGSANAAAYGVLKHYLLYLLAAKKRAPDASQGAEATWGRLDKQALEACLDLVTLSLSVVMAGTGHLPTLKLLRGMRLRLQPPPSPAAMGGLSHGNHLAIGMALGFLFMGGGTQTFGTSNEAVAALVIALFPHFPISPMDNRCHLQAFRHLYALAAEPRCLEAVDVDTRQPVSVPVRITLDPTAVGQAWQQTSASPQGQQRMQMDAGDAHDGDDEAAASQLAFTRMTPCLLPELAQVREIQVCGPRYWTFRVAKRLAGASEITNCPLTSLYTSRNLFVQRKTGTLSYGDDPTGVRSILSRAFTPQVPLGRQGDGNSFDLVHLCATFSASPLVTSFAQRFCTPQGNEDSFVESLGGATGPQEQALQAFSRQILAECMGQEKAAMLQPYLFFRTLVQLYVDSIKPGGGGSVDGKGSGGLTVQLWSLKLALAYYDSCVRGGTALPGSPASPDGEDWQPLLRPDFLQGLWQQLEAAWTEAGFHSPSPSPPSAPVLQYYHTPTFPLHEDGARSGVGEGLGAYLALTGLPPPTAVREAATLVQRARADPEEVLQKLLQSHGADVLLLPLAAALPGTPAAALQTVAACILA</sequence>
<feature type="domain" description="Anaphase-promoting complex subunit 1 C-terminal" evidence="6">
    <location>
        <begin position="1880"/>
        <end position="2082"/>
    </location>
</feature>
<feature type="compositionally biased region" description="Polar residues" evidence="5">
    <location>
        <begin position="991"/>
        <end position="1001"/>
    </location>
</feature>
<keyword evidence="4" id="KW-0131">Cell cycle</keyword>
<feature type="region of interest" description="Disordered" evidence="5">
    <location>
        <begin position="1014"/>
        <end position="1039"/>
    </location>
</feature>
<feature type="region of interest" description="Disordered" evidence="5">
    <location>
        <begin position="1745"/>
        <end position="1772"/>
    </location>
</feature>
<evidence type="ECO:0000313" key="9">
    <source>
        <dbReference type="Proteomes" id="UP001438707"/>
    </source>
</evidence>
<keyword evidence="2" id="KW-0132">Cell division</keyword>
<accession>A0AAW1RB47</accession>
<evidence type="ECO:0000256" key="2">
    <source>
        <dbReference type="ARBA" id="ARBA00022618"/>
    </source>
</evidence>
<dbReference type="PANTHER" id="PTHR12827">
    <property type="entry name" value="MEIOTIC CHECKPOINT REGULATOR TSG24 FAMILY MEMBER"/>
    <property type="match status" value="1"/>
</dbReference>
<feature type="compositionally biased region" description="Pro residues" evidence="5">
    <location>
        <begin position="915"/>
        <end position="925"/>
    </location>
</feature>
<dbReference type="Pfam" id="PF20518">
    <property type="entry name" value="Apc1_MidN"/>
    <property type="match status" value="1"/>
</dbReference>
<evidence type="ECO:0000256" key="3">
    <source>
        <dbReference type="ARBA" id="ARBA00022776"/>
    </source>
</evidence>
<dbReference type="GO" id="GO:0051301">
    <property type="term" value="P:cell division"/>
    <property type="evidence" value="ECO:0007669"/>
    <property type="project" value="UniProtKB-KW"/>
</dbReference>
<feature type="compositionally biased region" description="Polar residues" evidence="5">
    <location>
        <begin position="247"/>
        <end position="258"/>
    </location>
</feature>
<evidence type="ECO:0000259" key="6">
    <source>
        <dbReference type="Pfam" id="PF18122"/>
    </source>
</evidence>